<dbReference type="InterPro" id="IPR016187">
    <property type="entry name" value="CTDL_fold"/>
</dbReference>
<dbReference type="EMBL" id="CAXKWB010002031">
    <property type="protein sequence ID" value="CAL4066047.1"/>
    <property type="molecule type" value="Genomic_DNA"/>
</dbReference>
<accession>A0AAV2PXR5</accession>
<dbReference type="AlphaFoldDB" id="A0AAV2PXR5"/>
<dbReference type="Gene3D" id="3.10.100.10">
    <property type="entry name" value="Mannose-Binding Protein A, subunit A"/>
    <property type="match status" value="1"/>
</dbReference>
<evidence type="ECO:0000313" key="3">
    <source>
        <dbReference type="Proteomes" id="UP001497623"/>
    </source>
</evidence>
<evidence type="ECO:0008006" key="4">
    <source>
        <dbReference type="Google" id="ProtNLM"/>
    </source>
</evidence>
<evidence type="ECO:0000313" key="2">
    <source>
        <dbReference type="EMBL" id="CAL4066047.1"/>
    </source>
</evidence>
<proteinExistence type="predicted"/>
<organism evidence="2 3">
    <name type="scientific">Meganyctiphanes norvegica</name>
    <name type="common">Northern krill</name>
    <name type="synonym">Thysanopoda norvegica</name>
    <dbReference type="NCBI Taxonomy" id="48144"/>
    <lineage>
        <taxon>Eukaryota</taxon>
        <taxon>Metazoa</taxon>
        <taxon>Ecdysozoa</taxon>
        <taxon>Arthropoda</taxon>
        <taxon>Crustacea</taxon>
        <taxon>Multicrustacea</taxon>
        <taxon>Malacostraca</taxon>
        <taxon>Eumalacostraca</taxon>
        <taxon>Eucarida</taxon>
        <taxon>Euphausiacea</taxon>
        <taxon>Euphausiidae</taxon>
        <taxon>Meganyctiphanes</taxon>
    </lineage>
</organism>
<dbReference type="Proteomes" id="UP001497623">
    <property type="component" value="Unassembled WGS sequence"/>
</dbReference>
<sequence length="503" mass="57699">MCSKSTTKISWLWYSAIYFLFIVSHSYCVQACNEDIKDALQEFRTFFGNKFNDLDTKLTNMNSDMNWRLNSVDNTLTQIKTDLALVGGTVNSIDSEMMGLGGRSSENHVATKKLTIMQGKLFTEVNNVRENMTEELNTLKKHFESFLIEELNSTMVNISTDLVKGHMTTQKLNTEVHNLKNHFESFLIEELNSSMVNISTDLVKGHITTQNLNTEVRSMRENITEELNILSNHVESLIIDNLNSNIVNITEKLSKDHTTTKKCISMQEKMFTEFYNISTKIENYMNASDNNLLNNIKLNNEAINSHLVDAREVNDNVLSAIIVNQLEIKKMINATQDVMSELTFNQTYEFTQKLDKTQRIILTAVGLPNGFEVFNDRLIRRTTNNDPRSKYDAAMSFCNQFSAKPFIPRTMADYQLYKEVRSTLDQYQWLPANDRVQEGTLQWYTGEVASDISYWDWANNQDMQYNSPNNDCLFYGSSGGPKVHLTGCDSFVSYPPICERILS</sequence>
<reference evidence="2 3" key="1">
    <citation type="submission" date="2024-05" db="EMBL/GenBank/DDBJ databases">
        <authorList>
            <person name="Wallberg A."/>
        </authorList>
    </citation>
    <scope>NUCLEOTIDE SEQUENCE [LARGE SCALE GENOMIC DNA]</scope>
</reference>
<keyword evidence="3" id="KW-1185">Reference proteome</keyword>
<name>A0AAV2PXR5_MEGNR</name>
<dbReference type="InterPro" id="IPR016186">
    <property type="entry name" value="C-type_lectin-like/link_sf"/>
</dbReference>
<comment type="caution">
    <text evidence="2">The sequence shown here is derived from an EMBL/GenBank/DDBJ whole genome shotgun (WGS) entry which is preliminary data.</text>
</comment>
<gene>
    <name evidence="2" type="ORF">MNOR_LOCUS5294</name>
</gene>
<feature type="signal peptide" evidence="1">
    <location>
        <begin position="1"/>
        <end position="31"/>
    </location>
</feature>
<keyword evidence="1" id="KW-0732">Signal</keyword>
<evidence type="ECO:0000256" key="1">
    <source>
        <dbReference type="SAM" id="SignalP"/>
    </source>
</evidence>
<feature type="chain" id="PRO_5043741096" description="C-type lectin domain-containing protein" evidence="1">
    <location>
        <begin position="32"/>
        <end position="503"/>
    </location>
</feature>
<dbReference type="SUPFAM" id="SSF56436">
    <property type="entry name" value="C-type lectin-like"/>
    <property type="match status" value="1"/>
</dbReference>
<protein>
    <recommendedName>
        <fullName evidence="4">C-type lectin domain-containing protein</fullName>
    </recommendedName>
</protein>